<name>A0ABR9VP04_9SYNC</name>
<accession>A0ABR9VP04</accession>
<evidence type="ECO:0000313" key="1">
    <source>
        <dbReference type="EMBL" id="MBE9253087.1"/>
    </source>
</evidence>
<dbReference type="InterPro" id="IPR054651">
    <property type="entry name" value="Npun_F0494-like"/>
</dbReference>
<evidence type="ECO:0000313" key="2">
    <source>
        <dbReference type="Proteomes" id="UP000658720"/>
    </source>
</evidence>
<gene>
    <name evidence="1" type="ORF">IQ217_04260</name>
</gene>
<protein>
    <submittedName>
        <fullName evidence="1">Uncharacterized protein</fullName>
    </submittedName>
</protein>
<reference evidence="1 2" key="1">
    <citation type="submission" date="2020-10" db="EMBL/GenBank/DDBJ databases">
        <authorList>
            <person name="Castelo-Branco R."/>
            <person name="Eusebio N."/>
            <person name="Adriana R."/>
            <person name="Vieira A."/>
            <person name="Brugerolle De Fraissinette N."/>
            <person name="Rezende De Castro R."/>
            <person name="Schneider M.P."/>
            <person name="Vasconcelos V."/>
            <person name="Leao P.N."/>
        </authorList>
    </citation>
    <scope>NUCLEOTIDE SEQUENCE [LARGE SCALE GENOMIC DNA]</scope>
    <source>
        <strain evidence="1 2">LEGE 00031</strain>
    </source>
</reference>
<keyword evidence="2" id="KW-1185">Reference proteome</keyword>
<dbReference type="NCBIfam" id="NF045586">
    <property type="entry name" value="Npun_F0494_fam"/>
    <property type="match status" value="1"/>
</dbReference>
<comment type="caution">
    <text evidence="1">The sequence shown here is derived from an EMBL/GenBank/DDBJ whole genome shotgun (WGS) entry which is preliminary data.</text>
</comment>
<organism evidence="1 2">
    <name type="scientific">Synechocystis salina LEGE 00031</name>
    <dbReference type="NCBI Taxonomy" id="1828736"/>
    <lineage>
        <taxon>Bacteria</taxon>
        <taxon>Bacillati</taxon>
        <taxon>Cyanobacteriota</taxon>
        <taxon>Cyanophyceae</taxon>
        <taxon>Synechococcales</taxon>
        <taxon>Merismopediaceae</taxon>
        <taxon>Synechocystis</taxon>
    </lineage>
</organism>
<dbReference type="Proteomes" id="UP000658720">
    <property type="component" value="Unassembled WGS sequence"/>
</dbReference>
<sequence>MNTSLASPKALASYTTRTYDRAQRAFQCCPFYLDLFRAMAQASVPLPTIAGAGGVKQGFCGQVLTENRVERELMWLIQVGLLRREVDGQGITDSFRLTPLAKQILDQYPGEQRQFPAPSPWNRLQNQLARWLTPLATLLGRG</sequence>
<dbReference type="EMBL" id="JADEVV010000008">
    <property type="protein sequence ID" value="MBE9253087.1"/>
    <property type="molecule type" value="Genomic_DNA"/>
</dbReference>
<dbReference type="RefSeq" id="WP_194019031.1">
    <property type="nucleotide sequence ID" value="NZ_JADEVV010000008.1"/>
</dbReference>
<proteinExistence type="predicted"/>